<dbReference type="EMBL" id="MU001683">
    <property type="protein sequence ID" value="KAF2456571.1"/>
    <property type="molecule type" value="Genomic_DNA"/>
</dbReference>
<proteinExistence type="predicted"/>
<feature type="compositionally biased region" description="Polar residues" evidence="1">
    <location>
        <begin position="282"/>
        <end position="296"/>
    </location>
</feature>
<name>A0A6A6NXY3_9PEZI</name>
<accession>A0A6A6NXY3</accession>
<gene>
    <name evidence="2" type="ORF">BDY21DRAFT_53864</name>
</gene>
<evidence type="ECO:0000256" key="1">
    <source>
        <dbReference type="SAM" id="MobiDB-lite"/>
    </source>
</evidence>
<evidence type="ECO:0000313" key="3">
    <source>
        <dbReference type="Proteomes" id="UP000799766"/>
    </source>
</evidence>
<sequence>MPCISTSLLNCSIYQREERELKGSLLSSIDGIRKPLDATEPCDIDAFARGLGKRVLNKDHCGTLILLVTASPRHIPKESIHSNLRLLIATSILTENLATSRSIKIPDNFRTRLQQLQNLRHDAGRALVGELSALWKDCDTRREAHYPFTDLSSHLCALLCVCLCSMNACQHAVDLPSRSLPSPSPDPFSLKASSKHFMPSLILMITYIAGQIPGLLDDTGACLESFTTFEDFCKDEVDWRSPAMVEIAKTLDMELPSAFDQTHQGESREQPASLLPTPPVSPQGSTSSPATDTVEGSQDMNLQTQPITAICLVATMPPPMSAYGVNSPTYAPAICVRNPIRLLPTPTDTNTYKPVKI</sequence>
<dbReference type="Proteomes" id="UP000799766">
    <property type="component" value="Unassembled WGS sequence"/>
</dbReference>
<feature type="region of interest" description="Disordered" evidence="1">
    <location>
        <begin position="259"/>
        <end position="296"/>
    </location>
</feature>
<dbReference type="AlphaFoldDB" id="A0A6A6NXY3"/>
<evidence type="ECO:0000313" key="2">
    <source>
        <dbReference type="EMBL" id="KAF2456571.1"/>
    </source>
</evidence>
<keyword evidence="3" id="KW-1185">Reference proteome</keyword>
<organism evidence="2 3">
    <name type="scientific">Lineolata rhizophorae</name>
    <dbReference type="NCBI Taxonomy" id="578093"/>
    <lineage>
        <taxon>Eukaryota</taxon>
        <taxon>Fungi</taxon>
        <taxon>Dikarya</taxon>
        <taxon>Ascomycota</taxon>
        <taxon>Pezizomycotina</taxon>
        <taxon>Dothideomycetes</taxon>
        <taxon>Dothideomycetes incertae sedis</taxon>
        <taxon>Lineolatales</taxon>
        <taxon>Lineolataceae</taxon>
        <taxon>Lineolata</taxon>
    </lineage>
</organism>
<protein>
    <submittedName>
        <fullName evidence="2">Uncharacterized protein</fullName>
    </submittedName>
</protein>
<reference evidence="2" key="1">
    <citation type="journal article" date="2020" name="Stud. Mycol.">
        <title>101 Dothideomycetes genomes: a test case for predicting lifestyles and emergence of pathogens.</title>
        <authorList>
            <person name="Haridas S."/>
            <person name="Albert R."/>
            <person name="Binder M."/>
            <person name="Bloem J."/>
            <person name="Labutti K."/>
            <person name="Salamov A."/>
            <person name="Andreopoulos B."/>
            <person name="Baker S."/>
            <person name="Barry K."/>
            <person name="Bills G."/>
            <person name="Bluhm B."/>
            <person name="Cannon C."/>
            <person name="Castanera R."/>
            <person name="Culley D."/>
            <person name="Daum C."/>
            <person name="Ezra D."/>
            <person name="Gonzalez J."/>
            <person name="Henrissat B."/>
            <person name="Kuo A."/>
            <person name="Liang C."/>
            <person name="Lipzen A."/>
            <person name="Lutzoni F."/>
            <person name="Magnuson J."/>
            <person name="Mondo S."/>
            <person name="Nolan M."/>
            <person name="Ohm R."/>
            <person name="Pangilinan J."/>
            <person name="Park H.-J."/>
            <person name="Ramirez L."/>
            <person name="Alfaro M."/>
            <person name="Sun H."/>
            <person name="Tritt A."/>
            <person name="Yoshinaga Y."/>
            <person name="Zwiers L.-H."/>
            <person name="Turgeon B."/>
            <person name="Goodwin S."/>
            <person name="Spatafora J."/>
            <person name="Crous P."/>
            <person name="Grigoriev I."/>
        </authorList>
    </citation>
    <scope>NUCLEOTIDE SEQUENCE</scope>
    <source>
        <strain evidence="2">ATCC 16933</strain>
    </source>
</reference>